<dbReference type="InterPro" id="IPR044808">
    <property type="entry name" value="ERF_plant"/>
</dbReference>
<feature type="domain" description="AP2/ERF" evidence="8">
    <location>
        <begin position="112"/>
        <end position="170"/>
    </location>
</feature>
<name>A0ABD1NRU7_9LAMI</name>
<dbReference type="Pfam" id="PF00847">
    <property type="entry name" value="AP2"/>
    <property type="match status" value="1"/>
</dbReference>
<dbReference type="SUPFAM" id="SSF54171">
    <property type="entry name" value="DNA-binding domain"/>
    <property type="match status" value="1"/>
</dbReference>
<dbReference type="GO" id="GO:0006952">
    <property type="term" value="P:defense response"/>
    <property type="evidence" value="ECO:0007669"/>
    <property type="project" value="UniProtKB-KW"/>
</dbReference>
<evidence type="ECO:0000313" key="9">
    <source>
        <dbReference type="EMBL" id="KAL2454348.1"/>
    </source>
</evidence>
<evidence type="ECO:0000256" key="3">
    <source>
        <dbReference type="ARBA" id="ARBA00023015"/>
    </source>
</evidence>
<dbReference type="PRINTS" id="PR00367">
    <property type="entry name" value="ETHRSPELEMNT"/>
</dbReference>
<evidence type="ECO:0000256" key="4">
    <source>
        <dbReference type="ARBA" id="ARBA00023125"/>
    </source>
</evidence>
<dbReference type="Proteomes" id="UP001604336">
    <property type="component" value="Unassembled WGS sequence"/>
</dbReference>
<keyword evidence="4" id="KW-0238">DNA-binding</keyword>
<dbReference type="AlphaFoldDB" id="A0ABD1NRU7"/>
<organism evidence="9 10">
    <name type="scientific">Abeliophyllum distichum</name>
    <dbReference type="NCBI Taxonomy" id="126358"/>
    <lineage>
        <taxon>Eukaryota</taxon>
        <taxon>Viridiplantae</taxon>
        <taxon>Streptophyta</taxon>
        <taxon>Embryophyta</taxon>
        <taxon>Tracheophyta</taxon>
        <taxon>Spermatophyta</taxon>
        <taxon>Magnoliopsida</taxon>
        <taxon>eudicotyledons</taxon>
        <taxon>Gunneridae</taxon>
        <taxon>Pentapetalae</taxon>
        <taxon>asterids</taxon>
        <taxon>lamiids</taxon>
        <taxon>Lamiales</taxon>
        <taxon>Oleaceae</taxon>
        <taxon>Forsythieae</taxon>
        <taxon>Abeliophyllum</taxon>
    </lineage>
</organism>
<dbReference type="GO" id="GO:0003677">
    <property type="term" value="F:DNA binding"/>
    <property type="evidence" value="ECO:0007669"/>
    <property type="project" value="UniProtKB-KW"/>
</dbReference>
<keyword evidence="10" id="KW-1185">Reference proteome</keyword>
<evidence type="ECO:0000256" key="2">
    <source>
        <dbReference type="ARBA" id="ARBA00022821"/>
    </source>
</evidence>
<evidence type="ECO:0000256" key="5">
    <source>
        <dbReference type="ARBA" id="ARBA00023163"/>
    </source>
</evidence>
<sequence>MTYENGDYEADLRLLESIQRHLLDDSQNPINFSGGIELEARSIPSFMDNFFEIPLKQNDSNDMFLYGVRNDAASVGWLPSISTTSTAGPAEMKGETMAERVEPSMEVPRVKNYRGVRRRPWGKFASEIRDPSKNGSRVWLGTYETAEDAALAYDRAAFRIRGSRALLNFPHRINSGEPDPVRVTSKRTSMSPDRLSYSGSSENEAIKKRKKVVAPPVVQNGR</sequence>
<gene>
    <name evidence="9" type="ORF">Adt_48151</name>
</gene>
<dbReference type="GO" id="GO:0005634">
    <property type="term" value="C:nucleus"/>
    <property type="evidence" value="ECO:0007669"/>
    <property type="project" value="UniProtKB-SubCell"/>
</dbReference>
<accession>A0ABD1NRU7</accession>
<dbReference type="PANTHER" id="PTHR31190">
    <property type="entry name" value="DNA-BINDING DOMAIN"/>
    <property type="match status" value="1"/>
</dbReference>
<keyword evidence="2" id="KW-0611">Plant defense</keyword>
<evidence type="ECO:0000313" key="10">
    <source>
        <dbReference type="Proteomes" id="UP001604336"/>
    </source>
</evidence>
<keyword evidence="6" id="KW-0539">Nucleus</keyword>
<evidence type="ECO:0000259" key="8">
    <source>
        <dbReference type="PROSITE" id="PS51032"/>
    </source>
</evidence>
<comment type="caution">
    <text evidence="9">The sequence shown here is derived from an EMBL/GenBank/DDBJ whole genome shotgun (WGS) entry which is preliminary data.</text>
</comment>
<keyword evidence="3" id="KW-0805">Transcription regulation</keyword>
<dbReference type="InterPro" id="IPR001471">
    <property type="entry name" value="AP2/ERF_dom"/>
</dbReference>
<dbReference type="EMBL" id="JBFOLK010000403">
    <property type="protein sequence ID" value="KAL2454348.1"/>
    <property type="molecule type" value="Genomic_DNA"/>
</dbReference>
<dbReference type="PANTHER" id="PTHR31190:SF407">
    <property type="entry name" value="ETHYLENE-RESPONSIVE TRANSCRIPTION FACTOR 13-LIKE"/>
    <property type="match status" value="1"/>
</dbReference>
<protein>
    <submittedName>
        <fullName evidence="9">Ethylene-responsive transcription factor 2</fullName>
    </submittedName>
</protein>
<dbReference type="Gene3D" id="3.30.730.10">
    <property type="entry name" value="AP2/ERF domain"/>
    <property type="match status" value="1"/>
</dbReference>
<comment type="subcellular location">
    <subcellularLocation>
        <location evidence="1">Nucleus</location>
    </subcellularLocation>
</comment>
<dbReference type="PROSITE" id="PS51032">
    <property type="entry name" value="AP2_ERF"/>
    <property type="match status" value="1"/>
</dbReference>
<keyword evidence="5" id="KW-0804">Transcription</keyword>
<evidence type="ECO:0000256" key="7">
    <source>
        <dbReference type="SAM" id="MobiDB-lite"/>
    </source>
</evidence>
<dbReference type="CDD" id="cd00018">
    <property type="entry name" value="AP2"/>
    <property type="match status" value="1"/>
</dbReference>
<dbReference type="SMART" id="SM00380">
    <property type="entry name" value="AP2"/>
    <property type="match status" value="1"/>
</dbReference>
<dbReference type="InterPro" id="IPR016177">
    <property type="entry name" value="DNA-bd_dom_sf"/>
</dbReference>
<proteinExistence type="predicted"/>
<evidence type="ECO:0000256" key="6">
    <source>
        <dbReference type="ARBA" id="ARBA00023242"/>
    </source>
</evidence>
<reference evidence="10" key="1">
    <citation type="submission" date="2024-07" db="EMBL/GenBank/DDBJ databases">
        <title>Two chromosome-level genome assemblies of Korean endemic species Abeliophyllum distichum and Forsythia ovata (Oleaceae).</title>
        <authorList>
            <person name="Jang H."/>
        </authorList>
    </citation>
    <scope>NUCLEOTIDE SEQUENCE [LARGE SCALE GENOMIC DNA]</scope>
</reference>
<feature type="compositionally biased region" description="Low complexity" evidence="7">
    <location>
        <begin position="213"/>
        <end position="222"/>
    </location>
</feature>
<dbReference type="FunFam" id="3.30.730.10:FF:000001">
    <property type="entry name" value="Ethylene-responsive transcription factor 2"/>
    <property type="match status" value="1"/>
</dbReference>
<evidence type="ECO:0000256" key="1">
    <source>
        <dbReference type="ARBA" id="ARBA00004123"/>
    </source>
</evidence>
<dbReference type="InterPro" id="IPR036955">
    <property type="entry name" value="AP2/ERF_dom_sf"/>
</dbReference>
<feature type="compositionally biased region" description="Polar residues" evidence="7">
    <location>
        <begin position="186"/>
        <end position="203"/>
    </location>
</feature>
<feature type="region of interest" description="Disordered" evidence="7">
    <location>
        <begin position="176"/>
        <end position="222"/>
    </location>
</feature>